<dbReference type="InterPro" id="IPR000866">
    <property type="entry name" value="AhpC/TSA"/>
</dbReference>
<organism evidence="2 3">
    <name type="scientific">Roseovarius aestuarii</name>
    <dbReference type="NCBI Taxonomy" id="475083"/>
    <lineage>
        <taxon>Bacteria</taxon>
        <taxon>Pseudomonadati</taxon>
        <taxon>Pseudomonadota</taxon>
        <taxon>Alphaproteobacteria</taxon>
        <taxon>Rhodobacterales</taxon>
        <taxon>Roseobacteraceae</taxon>
        <taxon>Roseovarius</taxon>
    </lineage>
</organism>
<dbReference type="PROSITE" id="PS51352">
    <property type="entry name" value="THIOREDOXIN_2"/>
    <property type="match status" value="1"/>
</dbReference>
<dbReference type="GO" id="GO:0016491">
    <property type="term" value="F:oxidoreductase activity"/>
    <property type="evidence" value="ECO:0007669"/>
    <property type="project" value="InterPro"/>
</dbReference>
<gene>
    <name evidence="2" type="ORF">ROA7745_00220</name>
</gene>
<dbReference type="InterPro" id="IPR036249">
    <property type="entry name" value="Thioredoxin-like_sf"/>
</dbReference>
<evidence type="ECO:0000313" key="3">
    <source>
        <dbReference type="Proteomes" id="UP000193224"/>
    </source>
</evidence>
<protein>
    <submittedName>
        <fullName evidence="2">AhpC/TSA family protein</fullName>
    </submittedName>
</protein>
<dbReference type="InterPro" id="IPR013766">
    <property type="entry name" value="Thioredoxin_domain"/>
</dbReference>
<reference evidence="2 3" key="1">
    <citation type="submission" date="2017-03" db="EMBL/GenBank/DDBJ databases">
        <authorList>
            <person name="Afonso C.L."/>
            <person name="Miller P.J."/>
            <person name="Scott M.A."/>
            <person name="Spackman E."/>
            <person name="Goraichik I."/>
            <person name="Dimitrov K.M."/>
            <person name="Suarez D.L."/>
            <person name="Swayne D.E."/>
        </authorList>
    </citation>
    <scope>NUCLEOTIDE SEQUENCE [LARGE SCALE GENOMIC DNA]</scope>
    <source>
        <strain evidence="2 3">CECT 7745</strain>
    </source>
</reference>
<proteinExistence type="predicted"/>
<dbReference type="GO" id="GO:0016209">
    <property type="term" value="F:antioxidant activity"/>
    <property type="evidence" value="ECO:0007669"/>
    <property type="project" value="InterPro"/>
</dbReference>
<name>A0A1X7BL88_9RHOB</name>
<dbReference type="AlphaFoldDB" id="A0A1X7BL88"/>
<dbReference type="Proteomes" id="UP000193224">
    <property type="component" value="Unassembled WGS sequence"/>
</dbReference>
<keyword evidence="3" id="KW-1185">Reference proteome</keyword>
<evidence type="ECO:0000313" key="2">
    <source>
        <dbReference type="EMBL" id="SMC10413.1"/>
    </source>
</evidence>
<accession>A0A1X7BL88</accession>
<feature type="domain" description="Thioredoxin" evidence="1">
    <location>
        <begin position="4"/>
        <end position="163"/>
    </location>
</feature>
<dbReference type="RefSeq" id="WP_085798764.1">
    <property type="nucleotide sequence ID" value="NZ_FWXB01000001.1"/>
</dbReference>
<dbReference type="SUPFAM" id="SSF52833">
    <property type="entry name" value="Thioredoxin-like"/>
    <property type="match status" value="1"/>
</dbReference>
<dbReference type="OrthoDB" id="9809746at2"/>
<dbReference type="EMBL" id="FWXB01000001">
    <property type="protein sequence ID" value="SMC10413.1"/>
    <property type="molecule type" value="Genomic_DNA"/>
</dbReference>
<evidence type="ECO:0000259" key="1">
    <source>
        <dbReference type="PROSITE" id="PS51352"/>
    </source>
</evidence>
<dbReference type="Pfam" id="PF00578">
    <property type="entry name" value="AhpC-TSA"/>
    <property type="match status" value="1"/>
</dbReference>
<dbReference type="Gene3D" id="3.40.30.10">
    <property type="entry name" value="Glutaredoxin"/>
    <property type="match status" value="1"/>
</dbReference>
<sequence length="174" mass="18955">MKTLEAGQIFPKTEIARLGGGTLTLGEPSGTDRWQLVVIYRGLHCPLCKKYLARLEQVKSRFHDNGIDVVIASGDPEEKAQAMADEISITVPVGYGLTIEQMRSLGLYVSTPRGPQETDQPFPEPGIFVVNNQGKLHIIDISNAPFSRPDLDALAGGLEFIRANDYPIRGAHAA</sequence>